<accession>A0A563VJI2</accession>
<reference evidence="1 2" key="1">
    <citation type="submission" date="2019-01" db="EMBL/GenBank/DDBJ databases">
        <authorList>
            <person name="Brito A."/>
        </authorList>
    </citation>
    <scope>NUCLEOTIDE SEQUENCE [LARGE SCALE GENOMIC DNA]</scope>
    <source>
        <strain evidence="1">1</strain>
    </source>
</reference>
<dbReference type="AlphaFoldDB" id="A0A563VJI2"/>
<evidence type="ECO:0000313" key="1">
    <source>
        <dbReference type="EMBL" id="VEP11561.1"/>
    </source>
</evidence>
<keyword evidence="2" id="KW-1185">Reference proteome</keyword>
<name>A0A563VJI2_9CYAN</name>
<evidence type="ECO:0000313" key="2">
    <source>
        <dbReference type="Proteomes" id="UP000320055"/>
    </source>
</evidence>
<organism evidence="1 2">
    <name type="scientific">Hyella patelloides LEGE 07179</name>
    <dbReference type="NCBI Taxonomy" id="945734"/>
    <lineage>
        <taxon>Bacteria</taxon>
        <taxon>Bacillati</taxon>
        <taxon>Cyanobacteriota</taxon>
        <taxon>Cyanophyceae</taxon>
        <taxon>Pleurocapsales</taxon>
        <taxon>Hyellaceae</taxon>
        <taxon>Hyella</taxon>
    </lineage>
</organism>
<sequence>MYSKVFFYWENFTYDHKDFYKEVLVAILFLHNKPTVTRITGNFIFGN</sequence>
<protein>
    <submittedName>
        <fullName evidence="1">Uncharacterized protein</fullName>
    </submittedName>
</protein>
<dbReference type="EMBL" id="CAACVJ010000013">
    <property type="protein sequence ID" value="VEP11561.1"/>
    <property type="molecule type" value="Genomic_DNA"/>
</dbReference>
<gene>
    <name evidence="1" type="ORF">H1P_110011</name>
</gene>
<dbReference type="Proteomes" id="UP000320055">
    <property type="component" value="Unassembled WGS sequence"/>
</dbReference>
<proteinExistence type="predicted"/>